<dbReference type="PANTHER" id="PTHR31900">
    <property type="entry name" value="F-BOX/RNI SUPERFAMILY PROTEIN-RELATED"/>
    <property type="match status" value="1"/>
</dbReference>
<protein>
    <recommendedName>
        <fullName evidence="2">FBD domain-containing protein</fullName>
    </recommendedName>
</protein>
<dbReference type="PANTHER" id="PTHR31900:SF30">
    <property type="entry name" value="SUPERFAMILY PROTEIN, PUTATIVE-RELATED"/>
    <property type="match status" value="1"/>
</dbReference>
<name>M8CTR8_AEGTA</name>
<dbReference type="EnsemblPlants" id="EMT27171">
    <property type="protein sequence ID" value="EMT27171"/>
    <property type="gene ID" value="F775_22108"/>
</dbReference>
<sequence>MAAILRDDKGTFLGTQCKFIPIPVDAMTIEALAMRGGLIFAKSLGCNRVDPESNSLQWVSYALKQAGPELELDLRLRCLPIYCPRPSPTSLEVPAGGGGAAAASTPEQKEDLTVDGDEIDDDPRVATTTMTSSHSWTSILHGLALRCCHNLAGVTVDASELSVFEYRGAVPEITFLTTFGAKGWFLAMPSLASCTVDVCGGEVSSEELDRLTAFLQHFASAKHLRLRSARLGPGVGRSARTRLPTFTKLRHLELRGHLPHDDDGATIIGTTSRILRHAANLEVLSLIFETGTTTADDDGAVRRGRYRHWKEVELLDAHILKYNRYNVLVAPSVVIPCLANRLREINLVH</sequence>
<dbReference type="InterPro" id="IPR050232">
    <property type="entry name" value="FBL13/AtMIF1-like"/>
</dbReference>
<evidence type="ECO:0000313" key="1">
    <source>
        <dbReference type="EnsemblPlants" id="EMT27171"/>
    </source>
</evidence>
<evidence type="ECO:0008006" key="2">
    <source>
        <dbReference type="Google" id="ProtNLM"/>
    </source>
</evidence>
<accession>M8CTR8</accession>
<organism evidence="1">
    <name type="scientific">Aegilops tauschii</name>
    <name type="common">Tausch's goatgrass</name>
    <name type="synonym">Aegilops squarrosa</name>
    <dbReference type="NCBI Taxonomy" id="37682"/>
    <lineage>
        <taxon>Eukaryota</taxon>
        <taxon>Viridiplantae</taxon>
        <taxon>Streptophyta</taxon>
        <taxon>Embryophyta</taxon>
        <taxon>Tracheophyta</taxon>
        <taxon>Spermatophyta</taxon>
        <taxon>Magnoliopsida</taxon>
        <taxon>Liliopsida</taxon>
        <taxon>Poales</taxon>
        <taxon>Poaceae</taxon>
        <taxon>BOP clade</taxon>
        <taxon>Pooideae</taxon>
        <taxon>Triticodae</taxon>
        <taxon>Triticeae</taxon>
        <taxon>Triticinae</taxon>
        <taxon>Aegilops</taxon>
    </lineage>
</organism>
<reference evidence="1" key="1">
    <citation type="submission" date="2015-06" db="UniProtKB">
        <authorList>
            <consortium name="EnsemblPlants"/>
        </authorList>
    </citation>
    <scope>IDENTIFICATION</scope>
</reference>
<proteinExistence type="predicted"/>
<dbReference type="AlphaFoldDB" id="M8CTR8"/>